<evidence type="ECO:0000256" key="1">
    <source>
        <dbReference type="SAM" id="SignalP"/>
    </source>
</evidence>
<evidence type="ECO:0000313" key="3">
    <source>
        <dbReference type="Proteomes" id="UP000276133"/>
    </source>
</evidence>
<gene>
    <name evidence="2" type="ORF">BpHYR1_015952</name>
</gene>
<sequence>MIVSVIIWRVVWHIFLIDVRAASAVGRQYLAFVFSRRRVVQKVVALFAGVRDWTRVNLRSRLKWRTIGRLVIWIRIGAGFVERVVVRCGRRGRVGRGRKTAGHSGHVLQRVVSVLNGRLSPFGASIAEPNLNFVIVEAGILAYFFSKRSVRLVRRRRFCVKLITLAKFLFIKIFSSKLCASSSFSDKELSADSTLEFSLFLFLKNRAMALTLGTEFWSHTFSSISLRLISSGNARLAAANRTRLDGPGLGITLQDFTYTAMAHAQLSRYDTGPGALRRQLDYAHPDVCRKWTAIYEHAA</sequence>
<organism evidence="2 3">
    <name type="scientific">Brachionus plicatilis</name>
    <name type="common">Marine rotifer</name>
    <name type="synonym">Brachionus muelleri</name>
    <dbReference type="NCBI Taxonomy" id="10195"/>
    <lineage>
        <taxon>Eukaryota</taxon>
        <taxon>Metazoa</taxon>
        <taxon>Spiralia</taxon>
        <taxon>Gnathifera</taxon>
        <taxon>Rotifera</taxon>
        <taxon>Eurotatoria</taxon>
        <taxon>Monogononta</taxon>
        <taxon>Pseudotrocha</taxon>
        <taxon>Ploima</taxon>
        <taxon>Brachionidae</taxon>
        <taxon>Brachionus</taxon>
    </lineage>
</organism>
<name>A0A3M7T089_BRAPC</name>
<keyword evidence="1" id="KW-0732">Signal</keyword>
<comment type="caution">
    <text evidence="2">The sequence shown here is derived from an EMBL/GenBank/DDBJ whole genome shotgun (WGS) entry which is preliminary data.</text>
</comment>
<reference evidence="2 3" key="1">
    <citation type="journal article" date="2018" name="Sci. Rep.">
        <title>Genomic signatures of local adaptation to the degree of environmental predictability in rotifers.</title>
        <authorList>
            <person name="Franch-Gras L."/>
            <person name="Hahn C."/>
            <person name="Garcia-Roger E.M."/>
            <person name="Carmona M.J."/>
            <person name="Serra M."/>
            <person name="Gomez A."/>
        </authorList>
    </citation>
    <scope>NUCLEOTIDE SEQUENCE [LARGE SCALE GENOMIC DNA]</scope>
    <source>
        <strain evidence="2">HYR1</strain>
    </source>
</reference>
<protein>
    <submittedName>
        <fullName evidence="2">Uncharacterized protein</fullName>
    </submittedName>
</protein>
<dbReference type="AlphaFoldDB" id="A0A3M7T089"/>
<accession>A0A3M7T089</accession>
<keyword evidence="3" id="KW-1185">Reference proteome</keyword>
<feature type="signal peptide" evidence="1">
    <location>
        <begin position="1"/>
        <end position="21"/>
    </location>
</feature>
<feature type="chain" id="PRO_5018231894" evidence="1">
    <location>
        <begin position="22"/>
        <end position="299"/>
    </location>
</feature>
<dbReference type="EMBL" id="REGN01000514">
    <property type="protein sequence ID" value="RNA41357.1"/>
    <property type="molecule type" value="Genomic_DNA"/>
</dbReference>
<evidence type="ECO:0000313" key="2">
    <source>
        <dbReference type="EMBL" id="RNA41357.1"/>
    </source>
</evidence>
<dbReference type="Proteomes" id="UP000276133">
    <property type="component" value="Unassembled WGS sequence"/>
</dbReference>
<feature type="non-terminal residue" evidence="2">
    <location>
        <position position="299"/>
    </location>
</feature>
<proteinExistence type="predicted"/>